<evidence type="ECO:0000313" key="2">
    <source>
        <dbReference type="EMBL" id="MBY6277225.1"/>
    </source>
</evidence>
<keyword evidence="1" id="KW-0472">Membrane</keyword>
<comment type="caution">
    <text evidence="2">The sequence shown here is derived from an EMBL/GenBank/DDBJ whole genome shotgun (WGS) entry which is preliminary data.</text>
</comment>
<keyword evidence="1" id="KW-1133">Transmembrane helix</keyword>
<feature type="transmembrane region" description="Helical" evidence="1">
    <location>
        <begin position="119"/>
        <end position="138"/>
    </location>
</feature>
<name>A0A953IEY7_SYMTR</name>
<keyword evidence="1" id="KW-0812">Transmembrane</keyword>
<dbReference type="AlphaFoldDB" id="A0A953IEY7"/>
<feature type="transmembrane region" description="Helical" evidence="1">
    <location>
        <begin position="12"/>
        <end position="29"/>
    </location>
</feature>
<protein>
    <submittedName>
        <fullName evidence="2">Uncharacterized protein</fullName>
    </submittedName>
</protein>
<evidence type="ECO:0000313" key="3">
    <source>
        <dbReference type="Proteomes" id="UP000732377"/>
    </source>
</evidence>
<evidence type="ECO:0000256" key="1">
    <source>
        <dbReference type="SAM" id="Phobius"/>
    </source>
</evidence>
<feature type="transmembrane region" description="Helical" evidence="1">
    <location>
        <begin position="35"/>
        <end position="56"/>
    </location>
</feature>
<feature type="transmembrane region" description="Helical" evidence="1">
    <location>
        <begin position="68"/>
        <end position="89"/>
    </location>
</feature>
<proteinExistence type="predicted"/>
<gene>
    <name evidence="2" type="ORF">CWE10_13620</name>
</gene>
<dbReference type="EMBL" id="PIUK01000152">
    <property type="protein sequence ID" value="MBY6277225.1"/>
    <property type="molecule type" value="Genomic_DNA"/>
</dbReference>
<accession>A0A953IEY7</accession>
<dbReference type="Proteomes" id="UP000732377">
    <property type="component" value="Unassembled WGS sequence"/>
</dbReference>
<organism evidence="2 3">
    <name type="scientific">Symbiobacterium thermophilum</name>
    <dbReference type="NCBI Taxonomy" id="2734"/>
    <lineage>
        <taxon>Bacteria</taxon>
        <taxon>Bacillati</taxon>
        <taxon>Bacillota</taxon>
        <taxon>Clostridia</taxon>
        <taxon>Eubacteriales</taxon>
        <taxon>Symbiobacteriaceae</taxon>
        <taxon>Symbiobacterium</taxon>
    </lineage>
</organism>
<reference evidence="2" key="1">
    <citation type="submission" date="2017-11" db="EMBL/GenBank/DDBJ databases">
        <title>Three new genomes from thermophilic consortium.</title>
        <authorList>
            <person name="Quaggio R."/>
            <person name="Amgarten D."/>
            <person name="Setubal J.C."/>
        </authorList>
    </citation>
    <scope>NUCLEOTIDE SEQUENCE</scope>
    <source>
        <strain evidence="2">ZCTH01-B2</strain>
    </source>
</reference>
<sequence>MITMLQLRLQTAFLLLLGQLLLGGLGWFLAGRWPWIGLIPALVLLWFAWRLGVVFREEAERRTRRYRTAAAAWTAVMSQIPGLLLLPFWAPDWIYSLWQGAFLPVAALLERYRPGLGQVVVPWLWASAAAIVLLFAGAGREVPAPAPPPVRAAPGEWVPARRLADVQKRGVRVR</sequence>